<name>A0ABU1LZP1_9BURK</name>
<dbReference type="RefSeq" id="WP_310126012.1">
    <property type="nucleotide sequence ID" value="NZ_JAVDRP010000016.1"/>
</dbReference>
<evidence type="ECO:0000313" key="1">
    <source>
        <dbReference type="EMBL" id="MDR6412222.1"/>
    </source>
</evidence>
<reference evidence="1 2" key="1">
    <citation type="submission" date="2023-07" db="EMBL/GenBank/DDBJ databases">
        <title>Sorghum-associated microbial communities from plants grown in Nebraska, USA.</title>
        <authorList>
            <person name="Schachtman D."/>
        </authorList>
    </citation>
    <scope>NUCLEOTIDE SEQUENCE [LARGE SCALE GENOMIC DNA]</scope>
    <source>
        <strain evidence="1 2">DS1316</strain>
    </source>
</reference>
<protein>
    <submittedName>
        <fullName evidence="1">Uncharacterized protein</fullName>
    </submittedName>
</protein>
<comment type="caution">
    <text evidence="1">The sequence shown here is derived from an EMBL/GenBank/DDBJ whole genome shotgun (WGS) entry which is preliminary data.</text>
</comment>
<dbReference type="EMBL" id="JAVDRP010000016">
    <property type="protein sequence ID" value="MDR6412222.1"/>
    <property type="molecule type" value="Genomic_DNA"/>
</dbReference>
<organism evidence="1 2">
    <name type="scientific">Paraburkholderia terricola</name>
    <dbReference type="NCBI Taxonomy" id="169427"/>
    <lineage>
        <taxon>Bacteria</taxon>
        <taxon>Pseudomonadati</taxon>
        <taxon>Pseudomonadota</taxon>
        <taxon>Betaproteobacteria</taxon>
        <taxon>Burkholderiales</taxon>
        <taxon>Burkholderiaceae</taxon>
        <taxon>Paraburkholderia</taxon>
    </lineage>
</organism>
<sequence>MATGTNRKQAAILAVIELETKLHFALDHDSVRTLTPADCDNARVLVLAAGHLLPSIVHNTLLLRIAVVECWLADCGTQGKD</sequence>
<gene>
    <name evidence="1" type="ORF">J2804_005657</name>
</gene>
<proteinExistence type="predicted"/>
<keyword evidence="2" id="KW-1185">Reference proteome</keyword>
<accession>A0ABU1LZP1</accession>
<dbReference type="Proteomes" id="UP001264340">
    <property type="component" value="Unassembled WGS sequence"/>
</dbReference>
<evidence type="ECO:0000313" key="2">
    <source>
        <dbReference type="Proteomes" id="UP001264340"/>
    </source>
</evidence>